<feature type="transmembrane region" description="Helical" evidence="1">
    <location>
        <begin position="73"/>
        <end position="92"/>
    </location>
</feature>
<dbReference type="AlphaFoldDB" id="A0A2J6TRN6"/>
<dbReference type="RefSeq" id="XP_024742584.1">
    <property type="nucleotide sequence ID" value="XM_024879342.1"/>
</dbReference>
<evidence type="ECO:0000256" key="1">
    <source>
        <dbReference type="SAM" id="Phobius"/>
    </source>
</evidence>
<proteinExistence type="predicted"/>
<dbReference type="GeneID" id="36587419"/>
<dbReference type="Proteomes" id="UP000235371">
    <property type="component" value="Unassembled WGS sequence"/>
</dbReference>
<keyword evidence="3" id="KW-1185">Reference proteome</keyword>
<dbReference type="OrthoDB" id="2396694at2759"/>
<reference evidence="2 3" key="1">
    <citation type="submission" date="2016-04" db="EMBL/GenBank/DDBJ databases">
        <title>A degradative enzymes factory behind the ericoid mycorrhizal symbiosis.</title>
        <authorList>
            <consortium name="DOE Joint Genome Institute"/>
            <person name="Martino E."/>
            <person name="Morin E."/>
            <person name="Grelet G."/>
            <person name="Kuo A."/>
            <person name="Kohler A."/>
            <person name="Daghino S."/>
            <person name="Barry K."/>
            <person name="Choi C."/>
            <person name="Cichocki N."/>
            <person name="Clum A."/>
            <person name="Copeland A."/>
            <person name="Hainaut M."/>
            <person name="Haridas S."/>
            <person name="Labutti K."/>
            <person name="Lindquist E."/>
            <person name="Lipzen A."/>
            <person name="Khouja H.-R."/>
            <person name="Murat C."/>
            <person name="Ohm R."/>
            <person name="Olson A."/>
            <person name="Spatafora J."/>
            <person name="Veneault-Fourrey C."/>
            <person name="Henrissat B."/>
            <person name="Grigoriev I."/>
            <person name="Martin F."/>
            <person name="Perotto S."/>
        </authorList>
    </citation>
    <scope>NUCLEOTIDE SEQUENCE [LARGE SCALE GENOMIC DNA]</scope>
    <source>
        <strain evidence="2 3">E</strain>
    </source>
</reference>
<organism evidence="2 3">
    <name type="scientific">Hyaloscypha bicolor E</name>
    <dbReference type="NCBI Taxonomy" id="1095630"/>
    <lineage>
        <taxon>Eukaryota</taxon>
        <taxon>Fungi</taxon>
        <taxon>Dikarya</taxon>
        <taxon>Ascomycota</taxon>
        <taxon>Pezizomycotina</taxon>
        <taxon>Leotiomycetes</taxon>
        <taxon>Helotiales</taxon>
        <taxon>Hyaloscyphaceae</taxon>
        <taxon>Hyaloscypha</taxon>
        <taxon>Hyaloscypha bicolor</taxon>
    </lineage>
</organism>
<dbReference type="InParanoid" id="A0A2J6TRN6"/>
<evidence type="ECO:0000313" key="2">
    <source>
        <dbReference type="EMBL" id="PMD65680.1"/>
    </source>
</evidence>
<dbReference type="EMBL" id="KZ613746">
    <property type="protein sequence ID" value="PMD65680.1"/>
    <property type="molecule type" value="Genomic_DNA"/>
</dbReference>
<sequence length="185" mass="20905">MSDSRLPNTCTNWQPGGNGTFELACLRHSAECFALPYGGLGFASHVLTYYCLIINILGRRPLMPWKMQKNSHINLALGLAQLISTTITSMLATTRCAQHASEFIMLSIWLIMTSIASSLAGLLGRGRWIFIRSKEREENRSQDVVDEYQYQQRAELALDVTQPGRNLEKRAKYGQWLSWFLIGSC</sequence>
<gene>
    <name evidence="2" type="ORF">K444DRAFT_608252</name>
</gene>
<feature type="transmembrane region" description="Helical" evidence="1">
    <location>
        <begin position="33"/>
        <end position="52"/>
    </location>
</feature>
<accession>A0A2J6TRN6</accession>
<keyword evidence="1" id="KW-0472">Membrane</keyword>
<feature type="transmembrane region" description="Helical" evidence="1">
    <location>
        <begin position="104"/>
        <end position="124"/>
    </location>
</feature>
<evidence type="ECO:0000313" key="3">
    <source>
        <dbReference type="Proteomes" id="UP000235371"/>
    </source>
</evidence>
<name>A0A2J6TRN6_9HELO</name>
<protein>
    <submittedName>
        <fullName evidence="2">Uncharacterized protein</fullName>
    </submittedName>
</protein>
<keyword evidence="1" id="KW-0812">Transmembrane</keyword>
<keyword evidence="1" id="KW-1133">Transmembrane helix</keyword>